<dbReference type="GO" id="GO:0043565">
    <property type="term" value="F:sequence-specific DNA binding"/>
    <property type="evidence" value="ECO:0007669"/>
    <property type="project" value="TreeGrafter"/>
</dbReference>
<dbReference type="PRINTS" id="PR00505">
    <property type="entry name" value="D12N6MTFRASE"/>
</dbReference>
<dbReference type="GO" id="GO:0009007">
    <property type="term" value="F:site-specific DNA-methyltransferase (adenine-specific) activity"/>
    <property type="evidence" value="ECO:0007669"/>
    <property type="project" value="UniProtKB-EC"/>
</dbReference>
<dbReference type="GO" id="GO:0032259">
    <property type="term" value="P:methylation"/>
    <property type="evidence" value="ECO:0007669"/>
    <property type="project" value="UniProtKB-KW"/>
</dbReference>
<dbReference type="Pfam" id="PF02086">
    <property type="entry name" value="MethyltransfD12"/>
    <property type="match status" value="1"/>
</dbReference>
<dbReference type="RefSeq" id="WP_068370812.1">
    <property type="nucleotide sequence ID" value="NZ_LBNE01000005.1"/>
</dbReference>
<evidence type="ECO:0000313" key="4">
    <source>
        <dbReference type="EMBL" id="KKO71811.1"/>
    </source>
</evidence>
<protein>
    <submittedName>
        <fullName evidence="4">Uncharacterized protein</fullName>
    </submittedName>
</protein>
<keyword evidence="1" id="KW-0489">Methyltransferase</keyword>
<dbReference type="GO" id="GO:0006298">
    <property type="term" value="P:mismatch repair"/>
    <property type="evidence" value="ECO:0007669"/>
    <property type="project" value="TreeGrafter"/>
</dbReference>
<dbReference type="GO" id="GO:0009307">
    <property type="term" value="P:DNA restriction-modification system"/>
    <property type="evidence" value="ECO:0007669"/>
    <property type="project" value="InterPro"/>
</dbReference>
<dbReference type="EMBL" id="LBNE01000005">
    <property type="protein sequence ID" value="KKO71811.1"/>
    <property type="molecule type" value="Genomic_DNA"/>
</dbReference>
<dbReference type="PANTHER" id="PTHR30481:SF4">
    <property type="entry name" value="SITE-SPECIFIC DNA-METHYLTRANSFERASE (ADENINE-SPECIFIC)"/>
    <property type="match status" value="1"/>
</dbReference>
<dbReference type="Proteomes" id="UP000078084">
    <property type="component" value="Unassembled WGS sequence"/>
</dbReference>
<organism evidence="4 5">
    <name type="scientific">Kerstersia gyiorum</name>
    <dbReference type="NCBI Taxonomy" id="206506"/>
    <lineage>
        <taxon>Bacteria</taxon>
        <taxon>Pseudomonadati</taxon>
        <taxon>Pseudomonadota</taxon>
        <taxon>Betaproteobacteria</taxon>
        <taxon>Burkholderiales</taxon>
        <taxon>Alcaligenaceae</taxon>
        <taxon>Kerstersia</taxon>
    </lineage>
</organism>
<sequence length="281" mass="31903">MRNLNEDAPPKRAFLKYLGGKWAIAPWVIAHLPPHRVYVEPFGGGAGVLLRKPRSRIEVYNDLDEEIVGMFRVVQHPQHCQQLMRVLNRTPYSRREFELAFTHSDDPIVRTQRAIVRAYQGFHHGSMFDPKKRTFANAKHRGKPSSPASSWANYPRSLVSISQRLHGVIIECQPAAKVISAQDEPDTLFFVDPPYLPSTRTAVGYRHEMSEADHRALLDQLLNVQGMVVIAGYPSELYDSTLRGWQRVERPHHAAGSKRLRTEVLWISPNATDAAQYPLAA</sequence>
<reference evidence="4 5" key="1">
    <citation type="submission" date="2015-04" db="EMBL/GenBank/DDBJ databases">
        <title>Genome sequence of Kerstersia gyiorum CG1.</title>
        <authorList>
            <person name="Greninger A.L."/>
            <person name="Kozyreva V."/>
            <person name="Chaturvedi V."/>
        </authorList>
    </citation>
    <scope>NUCLEOTIDE SEQUENCE [LARGE SCALE GENOMIC DNA]</scope>
    <source>
        <strain evidence="4 5">CG1</strain>
    </source>
</reference>
<dbReference type="Gene3D" id="3.40.50.150">
    <property type="entry name" value="Vaccinia Virus protein VP39"/>
    <property type="match status" value="2"/>
</dbReference>
<dbReference type="InterPro" id="IPR012263">
    <property type="entry name" value="M_m6A_EcoRV"/>
</dbReference>
<gene>
    <name evidence="4" type="ORF">AAV32_09550</name>
</gene>
<dbReference type="AlphaFoldDB" id="A0A171KSE4"/>
<dbReference type="PIRSF" id="PIRSF000398">
    <property type="entry name" value="M_m6A_EcoRV"/>
    <property type="match status" value="1"/>
</dbReference>
<keyword evidence="5" id="KW-1185">Reference proteome</keyword>
<comment type="caution">
    <text evidence="4">The sequence shown here is derived from an EMBL/GenBank/DDBJ whole genome shotgun (WGS) entry which is preliminary data.</text>
</comment>
<evidence type="ECO:0000256" key="3">
    <source>
        <dbReference type="ARBA" id="ARBA00022691"/>
    </source>
</evidence>
<name>A0A171KSE4_9BURK</name>
<evidence type="ECO:0000256" key="2">
    <source>
        <dbReference type="ARBA" id="ARBA00022679"/>
    </source>
</evidence>
<dbReference type="PANTHER" id="PTHR30481">
    <property type="entry name" value="DNA ADENINE METHYLASE"/>
    <property type="match status" value="1"/>
</dbReference>
<dbReference type="SUPFAM" id="SSF53335">
    <property type="entry name" value="S-adenosyl-L-methionine-dependent methyltransferases"/>
    <property type="match status" value="1"/>
</dbReference>
<dbReference type="REBASE" id="128507">
    <property type="entry name" value="M.KgyCG1ORF9550P"/>
</dbReference>
<evidence type="ECO:0000256" key="1">
    <source>
        <dbReference type="ARBA" id="ARBA00022603"/>
    </source>
</evidence>
<evidence type="ECO:0000313" key="5">
    <source>
        <dbReference type="Proteomes" id="UP000078084"/>
    </source>
</evidence>
<keyword evidence="3" id="KW-0949">S-adenosyl-L-methionine</keyword>
<dbReference type="InterPro" id="IPR012327">
    <property type="entry name" value="MeTrfase_D12"/>
</dbReference>
<keyword evidence="2" id="KW-0808">Transferase</keyword>
<dbReference type="GO" id="GO:1904047">
    <property type="term" value="F:S-adenosyl-L-methionine binding"/>
    <property type="evidence" value="ECO:0007669"/>
    <property type="project" value="TreeGrafter"/>
</dbReference>
<proteinExistence type="predicted"/>
<dbReference type="InterPro" id="IPR029063">
    <property type="entry name" value="SAM-dependent_MTases_sf"/>
</dbReference>
<accession>A0A171KSE4</accession>